<organism evidence="1 2">
    <name type="scientific">Yersinia phage fPS-2</name>
    <dbReference type="NCBI Taxonomy" id="2052930"/>
    <lineage>
        <taxon>Viruses</taxon>
        <taxon>Duplodnaviria</taxon>
        <taxon>Heunggongvirae</taxon>
        <taxon>Uroviricota</taxon>
        <taxon>Caudoviricetes</taxon>
        <taxon>Pantevenvirales</taxon>
        <taxon>Straboviridae</taxon>
        <taxon>Tevenvirinae</taxon>
        <taxon>Tequatrovirus</taxon>
        <taxon>Tequatrovirus fps2</taxon>
    </lineage>
</organism>
<evidence type="ECO:0000313" key="2">
    <source>
        <dbReference type="Proteomes" id="UP000306820"/>
    </source>
</evidence>
<proteinExistence type="predicted"/>
<dbReference type="GeneID" id="65065953"/>
<gene>
    <name evidence="1" type="primary">g214c</name>
</gene>
<name>A0A449C674_9CAUD</name>
<dbReference type="KEGG" id="vg:65065953"/>
<dbReference type="Proteomes" id="UP000306820">
    <property type="component" value="Segment"/>
</dbReference>
<dbReference type="EMBL" id="LR215722">
    <property type="protein sequence ID" value="VEV89830.1"/>
    <property type="molecule type" value="Genomic_DNA"/>
</dbReference>
<reference evidence="1 2" key="1">
    <citation type="submission" date="2019-02" db="EMBL/GenBank/DDBJ databases">
        <authorList>
            <person name="Skurnik M."/>
        </authorList>
    </citation>
    <scope>NUCLEOTIDE SEQUENCE [LARGE SCALE GENOMIC DNA]</scope>
</reference>
<dbReference type="RefSeq" id="YP_010077101.1">
    <property type="nucleotide sequence ID" value="NC_054943.1"/>
</dbReference>
<accession>A0A449C674</accession>
<protein>
    <submittedName>
        <fullName evidence="1">Phage protein</fullName>
    </submittedName>
</protein>
<sequence>MKTLLENYIKCSNNYIDSCQGAVYVDMDRGIVLNDEDPAKALDKAGKALSKAAKAKGVDIRELNEHIIMFISANVSSKISNKEAAKDLVESRVQLLKILLGIK</sequence>
<keyword evidence="2" id="KW-1185">Reference proteome</keyword>
<evidence type="ECO:0000313" key="1">
    <source>
        <dbReference type="EMBL" id="VEV89830.1"/>
    </source>
</evidence>